<dbReference type="AlphaFoldDB" id="A0A128A0B9"/>
<proteinExistence type="predicted"/>
<evidence type="ECO:0000313" key="2">
    <source>
        <dbReference type="Proteomes" id="UP000196239"/>
    </source>
</evidence>
<reference evidence="2" key="1">
    <citation type="submission" date="2015-10" db="EMBL/GenBank/DDBJ databases">
        <authorList>
            <person name="Lehtovirta-Morley L.E."/>
            <person name="Vieille C."/>
        </authorList>
    </citation>
    <scope>NUCLEOTIDE SEQUENCE [LARGE SCALE GENOMIC DNA]</scope>
</reference>
<evidence type="ECO:0000313" key="1">
    <source>
        <dbReference type="EMBL" id="CUR50767.1"/>
    </source>
</evidence>
<dbReference type="EMBL" id="LN890280">
    <property type="protein sequence ID" value="CUR50767.1"/>
    <property type="molecule type" value="Genomic_DNA"/>
</dbReference>
<sequence length="131" mass="15252">MARKRIRIDLEDSDGAKYNFSLEGNVTREKMLKIFELMNLMNIEEPEAATQLDSIGAKIWNVIDKNFPIGKFTSSMILEKYEDEYEEPIKLSVISTYLSRFAVKGRVAREKQGKEWAYQILKIAQREKNPT</sequence>
<name>A0A128A0B9_9ARCH</name>
<dbReference type="Proteomes" id="UP000196239">
    <property type="component" value="Chromosome 1"/>
</dbReference>
<organism evidence="1 2">
    <name type="scientific">Nitrosotalea devaniterrae</name>
    <dbReference type="NCBI Taxonomy" id="1078905"/>
    <lineage>
        <taxon>Archaea</taxon>
        <taxon>Nitrososphaerota</taxon>
        <taxon>Nitrososphaeria</taxon>
        <taxon>Nitrosotaleales</taxon>
        <taxon>Nitrosotaleaceae</taxon>
        <taxon>Nitrosotalea</taxon>
    </lineage>
</organism>
<dbReference type="KEGG" id="ndv:NDEV_0002"/>
<dbReference type="InterPro" id="IPR036388">
    <property type="entry name" value="WH-like_DNA-bd_sf"/>
</dbReference>
<protein>
    <submittedName>
        <fullName evidence="1">Uncharacterized protein</fullName>
    </submittedName>
</protein>
<accession>A0A128A0B9</accession>
<dbReference type="Gene3D" id="1.10.10.10">
    <property type="entry name" value="Winged helix-like DNA-binding domain superfamily/Winged helix DNA-binding domain"/>
    <property type="match status" value="1"/>
</dbReference>
<keyword evidence="2" id="KW-1185">Reference proteome</keyword>
<gene>
    <name evidence="1" type="ORF">NDEV_0002</name>
</gene>